<comment type="caution">
    <text evidence="1">The sequence shown here is derived from an EMBL/GenBank/DDBJ whole genome shotgun (WGS) entry which is preliminary data.</text>
</comment>
<evidence type="ECO:0000313" key="1">
    <source>
        <dbReference type="EMBL" id="ORY04118.1"/>
    </source>
</evidence>
<evidence type="ECO:0000313" key="2">
    <source>
        <dbReference type="Proteomes" id="UP000193144"/>
    </source>
</evidence>
<gene>
    <name evidence="1" type="ORF">BCR34DRAFT_617564</name>
</gene>
<accession>A0A1Y1Z1E9</accession>
<protein>
    <submittedName>
        <fullName evidence="1">Uncharacterized protein</fullName>
    </submittedName>
</protein>
<sequence>MLRFRGLFYQEPSPARFDPISPALSKRRADLLREIDFFSHTYWTTNNLRDPPTWDWHPEDLWSKAGFDWNEDMSEDECLEVWRANLERILLDTVEDEDVSLRDVLKTAWTYYSTSPTRWRLHDDYLRWLRYYAKLSPEKEKAYGRTFYGDEAAFDEWRTELEDLIPEEPEYKQSAEYLKLLESRKPEELNSAGRLGMEIDGIECQIRDAYDIVTVGMPRFQYTHWKKLLEAMRQTSLHPETRAKLLISALDEFVLTIPRGRPGFVVRSEWSVWANVIFGSTQIRLEPFAGHTAIHDSLDEFEWLDELAL</sequence>
<name>A0A1Y1Z1E9_9PLEO</name>
<keyword evidence="2" id="KW-1185">Reference proteome</keyword>
<organism evidence="1 2">
    <name type="scientific">Clohesyomyces aquaticus</name>
    <dbReference type="NCBI Taxonomy" id="1231657"/>
    <lineage>
        <taxon>Eukaryota</taxon>
        <taxon>Fungi</taxon>
        <taxon>Dikarya</taxon>
        <taxon>Ascomycota</taxon>
        <taxon>Pezizomycotina</taxon>
        <taxon>Dothideomycetes</taxon>
        <taxon>Pleosporomycetidae</taxon>
        <taxon>Pleosporales</taxon>
        <taxon>Lindgomycetaceae</taxon>
        <taxon>Clohesyomyces</taxon>
    </lineage>
</organism>
<dbReference type="EMBL" id="MCFA01000139">
    <property type="protein sequence ID" value="ORY04118.1"/>
    <property type="molecule type" value="Genomic_DNA"/>
</dbReference>
<proteinExistence type="predicted"/>
<dbReference type="Proteomes" id="UP000193144">
    <property type="component" value="Unassembled WGS sequence"/>
</dbReference>
<dbReference type="AlphaFoldDB" id="A0A1Y1Z1E9"/>
<reference evidence="1 2" key="1">
    <citation type="submission" date="2016-07" db="EMBL/GenBank/DDBJ databases">
        <title>Pervasive Adenine N6-methylation of Active Genes in Fungi.</title>
        <authorList>
            <consortium name="DOE Joint Genome Institute"/>
            <person name="Mondo S.J."/>
            <person name="Dannebaum R.O."/>
            <person name="Kuo R.C."/>
            <person name="Labutti K."/>
            <person name="Haridas S."/>
            <person name="Kuo A."/>
            <person name="Salamov A."/>
            <person name="Ahrendt S.R."/>
            <person name="Lipzen A."/>
            <person name="Sullivan W."/>
            <person name="Andreopoulos W.B."/>
            <person name="Clum A."/>
            <person name="Lindquist E."/>
            <person name="Daum C."/>
            <person name="Ramamoorthy G.K."/>
            <person name="Gryganskyi A."/>
            <person name="Culley D."/>
            <person name="Magnuson J.K."/>
            <person name="James T.Y."/>
            <person name="O'Malley M.A."/>
            <person name="Stajich J.E."/>
            <person name="Spatafora J.W."/>
            <person name="Visel A."/>
            <person name="Grigoriev I.V."/>
        </authorList>
    </citation>
    <scope>NUCLEOTIDE SEQUENCE [LARGE SCALE GENOMIC DNA]</scope>
    <source>
        <strain evidence="1 2">CBS 115471</strain>
    </source>
</reference>